<protein>
    <submittedName>
        <fullName evidence="1">Uncharacterized protein</fullName>
    </submittedName>
</protein>
<accession>A0A8J6FUC5</accession>
<dbReference type="AlphaFoldDB" id="A0A8J6FUC5"/>
<organism evidence="1 2">
    <name type="scientific">Eleutherodactylus coqui</name>
    <name type="common">Puerto Rican coqui</name>
    <dbReference type="NCBI Taxonomy" id="57060"/>
    <lineage>
        <taxon>Eukaryota</taxon>
        <taxon>Metazoa</taxon>
        <taxon>Chordata</taxon>
        <taxon>Craniata</taxon>
        <taxon>Vertebrata</taxon>
        <taxon>Euteleostomi</taxon>
        <taxon>Amphibia</taxon>
        <taxon>Batrachia</taxon>
        <taxon>Anura</taxon>
        <taxon>Neobatrachia</taxon>
        <taxon>Hyloidea</taxon>
        <taxon>Eleutherodactylidae</taxon>
        <taxon>Eleutherodactylinae</taxon>
        <taxon>Eleutherodactylus</taxon>
        <taxon>Eleutherodactylus</taxon>
    </lineage>
</organism>
<evidence type="ECO:0000313" key="1">
    <source>
        <dbReference type="EMBL" id="KAG9494336.1"/>
    </source>
</evidence>
<proteinExistence type="predicted"/>
<gene>
    <name evidence="1" type="ORF">GDO78_001929</name>
</gene>
<dbReference type="EMBL" id="WNTK01000001">
    <property type="protein sequence ID" value="KAG9494336.1"/>
    <property type="molecule type" value="Genomic_DNA"/>
</dbReference>
<sequence length="90" mass="10340">MYLLQNALSTTIILIAAVQQKNNTAYFLQEHCRFSQKDFIQCNAKDGRFTKSLYKTGRFLGCCISVWVVSHSCFYVELLHYLSFFGRGVG</sequence>
<dbReference type="Proteomes" id="UP000770717">
    <property type="component" value="Unassembled WGS sequence"/>
</dbReference>
<evidence type="ECO:0000313" key="2">
    <source>
        <dbReference type="Proteomes" id="UP000770717"/>
    </source>
</evidence>
<comment type="caution">
    <text evidence="1">The sequence shown here is derived from an EMBL/GenBank/DDBJ whole genome shotgun (WGS) entry which is preliminary data.</text>
</comment>
<name>A0A8J6FUC5_ELECQ</name>
<keyword evidence="2" id="KW-1185">Reference proteome</keyword>
<reference evidence="1" key="1">
    <citation type="thesis" date="2020" institute="ProQuest LLC" country="789 East Eisenhower Parkway, Ann Arbor, MI, USA">
        <title>Comparative Genomics and Chromosome Evolution.</title>
        <authorList>
            <person name="Mudd A.B."/>
        </authorList>
    </citation>
    <scope>NUCLEOTIDE SEQUENCE</scope>
    <source>
        <strain evidence="1">HN-11 Male</strain>
        <tissue evidence="1">Kidney and liver</tissue>
    </source>
</reference>